<name>A0A2A5CA30_9GAMM</name>
<accession>A0A2A5CA30</accession>
<dbReference type="Pfam" id="PF13489">
    <property type="entry name" value="Methyltransf_23"/>
    <property type="match status" value="1"/>
</dbReference>
<dbReference type="InterPro" id="IPR029063">
    <property type="entry name" value="SAM-dependent_MTases_sf"/>
</dbReference>
<comment type="caution">
    <text evidence="1">The sequence shown here is derived from an EMBL/GenBank/DDBJ whole genome shotgun (WGS) entry which is preliminary data.</text>
</comment>
<dbReference type="EMBL" id="NVWI01000009">
    <property type="protein sequence ID" value="PCJ40435.1"/>
    <property type="molecule type" value="Genomic_DNA"/>
</dbReference>
<organism evidence="1 2">
    <name type="scientific">SAR86 cluster bacterium</name>
    <dbReference type="NCBI Taxonomy" id="2030880"/>
    <lineage>
        <taxon>Bacteria</taxon>
        <taxon>Pseudomonadati</taxon>
        <taxon>Pseudomonadota</taxon>
        <taxon>Gammaproteobacteria</taxon>
        <taxon>SAR86 cluster</taxon>
    </lineage>
</organism>
<gene>
    <name evidence="1" type="ORF">COA71_11310</name>
</gene>
<dbReference type="AlphaFoldDB" id="A0A2A5CA30"/>
<protein>
    <submittedName>
        <fullName evidence="1">Uncharacterized protein</fullName>
    </submittedName>
</protein>
<dbReference type="Gene3D" id="3.40.50.150">
    <property type="entry name" value="Vaccinia Virus protein VP39"/>
    <property type="match status" value="1"/>
</dbReference>
<sequence length="291" mass="33683">MIQYDCHFDNLKSFYLAKGLSAKDSIFYASEKIKKLEFSNDPFSYKSWVNKLIPYLEVEIQTVSDELLVLDFGCGSGEMVLLMRSLGIKAYGYDIYTEEIEIAKKLALDNGYQEPIFFSSEEDIFDHIGHQKINVLASFSVLEHLSDQYFLEMLDDFYEHIDGCIFAVVPSKYKITDDHTGLKFLGLLPRSVSQMIVSFVRSQYKLSESGDWDVWYRSLSDFKNLSATRNMKLKLVDDSVMYPSLLEVSKIGESGRTSFGALIERWYALFVKLITRNKENLYPYLNFIIKK</sequence>
<dbReference type="Proteomes" id="UP000228987">
    <property type="component" value="Unassembled WGS sequence"/>
</dbReference>
<evidence type="ECO:0000313" key="2">
    <source>
        <dbReference type="Proteomes" id="UP000228987"/>
    </source>
</evidence>
<proteinExistence type="predicted"/>
<evidence type="ECO:0000313" key="1">
    <source>
        <dbReference type="EMBL" id="PCJ40435.1"/>
    </source>
</evidence>
<dbReference type="SUPFAM" id="SSF53335">
    <property type="entry name" value="S-adenosyl-L-methionine-dependent methyltransferases"/>
    <property type="match status" value="1"/>
</dbReference>
<reference evidence="2" key="1">
    <citation type="submission" date="2017-08" db="EMBL/GenBank/DDBJ databases">
        <title>A dynamic microbial community with high functional redundancy inhabits the cold, oxic subseafloor aquifer.</title>
        <authorList>
            <person name="Tully B.J."/>
            <person name="Wheat C.G."/>
            <person name="Glazer B.T."/>
            <person name="Huber J.A."/>
        </authorList>
    </citation>
    <scope>NUCLEOTIDE SEQUENCE [LARGE SCALE GENOMIC DNA]</scope>
</reference>